<evidence type="ECO:0000313" key="12">
    <source>
        <dbReference type="Proteomes" id="UP000000267"/>
    </source>
</evidence>
<evidence type="ECO:0000256" key="6">
    <source>
        <dbReference type="ARBA" id="ARBA00023055"/>
    </source>
</evidence>
<organism evidence="12">
    <name type="scientific">Vanderwaltozyma polyspora (strain ATCC 22028 / DSM 70294 / BCRC 21397 / CBS 2163 / NBRC 10782 / NRRL Y-8283 / UCD 57-17)</name>
    <name type="common">Kluyveromyces polysporus</name>
    <dbReference type="NCBI Taxonomy" id="436907"/>
    <lineage>
        <taxon>Eukaryota</taxon>
        <taxon>Fungi</taxon>
        <taxon>Dikarya</taxon>
        <taxon>Ascomycota</taxon>
        <taxon>Saccharomycotina</taxon>
        <taxon>Saccharomycetes</taxon>
        <taxon>Saccharomycetales</taxon>
        <taxon>Saccharomycetaceae</taxon>
        <taxon>Vanderwaltozyma</taxon>
    </lineage>
</organism>
<evidence type="ECO:0000256" key="9">
    <source>
        <dbReference type="ARBA" id="ARBA00041117"/>
    </source>
</evidence>
<dbReference type="AlphaFoldDB" id="A7TRD8"/>
<dbReference type="PhylomeDB" id="A7TRD8"/>
<dbReference type="InParanoid" id="A7TRD8"/>
<dbReference type="RefSeq" id="XP_001643035.1">
    <property type="nucleotide sequence ID" value="XM_001642985.1"/>
</dbReference>
<keyword evidence="7 10" id="KW-0472">Membrane</keyword>
<feature type="transmembrane region" description="Helical" evidence="10">
    <location>
        <begin position="179"/>
        <end position="201"/>
    </location>
</feature>
<keyword evidence="6" id="KW-0445">Lipid transport</keyword>
<dbReference type="GeneID" id="5543237"/>
<comment type="similarity">
    <text evidence="2">Belongs to the lipid-translocating exporter (LTE) (TC 9.A.26.1) family.</text>
</comment>
<dbReference type="eggNOG" id="ENOG502QURG">
    <property type="taxonomic scope" value="Eukaryota"/>
</dbReference>
<evidence type="ECO:0000256" key="7">
    <source>
        <dbReference type="ARBA" id="ARBA00023136"/>
    </source>
</evidence>
<evidence type="ECO:0000256" key="5">
    <source>
        <dbReference type="ARBA" id="ARBA00022989"/>
    </source>
</evidence>
<evidence type="ECO:0000256" key="10">
    <source>
        <dbReference type="SAM" id="Phobius"/>
    </source>
</evidence>
<evidence type="ECO:0000256" key="2">
    <source>
        <dbReference type="ARBA" id="ARBA00009969"/>
    </source>
</evidence>
<feature type="transmembrane region" description="Helical" evidence="10">
    <location>
        <begin position="289"/>
        <end position="309"/>
    </location>
</feature>
<dbReference type="PANTHER" id="PTHR31465:SF9">
    <property type="entry name" value="SPHINGOID LONG-CHAIN BASE TRANSPORTER RSB1"/>
    <property type="match status" value="1"/>
</dbReference>
<dbReference type="GO" id="GO:0006869">
    <property type="term" value="P:lipid transport"/>
    <property type="evidence" value="ECO:0007669"/>
    <property type="project" value="UniProtKB-KW"/>
</dbReference>
<comment type="function">
    <text evidence="8">Catalyzes the ATP-dependent translocation of sphingoid long-chain bases (LCBs) from the cytoplasmic site toward the extracytoplasmic side of the membrane (flip-flop). Involved in the establishment of the functional lipid asymmetry of the plasma membrane. Regulates intracellular levels of LCBs, sphingolipid precursors that are growth inhibitory at increased levels.</text>
</comment>
<reference evidence="11 12" key="1">
    <citation type="journal article" date="2007" name="Proc. Natl. Acad. Sci. U.S.A.">
        <title>Independent sorting-out of thousands of duplicated gene pairs in two yeast species descended from a whole-genome duplication.</title>
        <authorList>
            <person name="Scannell D.R."/>
            <person name="Frank A.C."/>
            <person name="Conant G.C."/>
            <person name="Byrne K.P."/>
            <person name="Woolfit M."/>
            <person name="Wolfe K.H."/>
        </authorList>
    </citation>
    <scope>NUCLEOTIDE SEQUENCE [LARGE SCALE GENOMIC DNA]</scope>
    <source>
        <strain evidence="12">ATCC 22028 / DSM 70294 / BCRC 21397 / CBS 2163 / NBRC 10782 / NRRL Y-8283 / UCD 57-17</strain>
    </source>
</reference>
<evidence type="ECO:0000256" key="4">
    <source>
        <dbReference type="ARBA" id="ARBA00022692"/>
    </source>
</evidence>
<feature type="transmembrane region" description="Helical" evidence="10">
    <location>
        <begin position="31"/>
        <end position="55"/>
    </location>
</feature>
<protein>
    <recommendedName>
        <fullName evidence="9">Sphingoid long-chain base transporter RSB1</fullName>
    </recommendedName>
</protein>
<feature type="transmembrane region" description="Helical" evidence="10">
    <location>
        <begin position="140"/>
        <end position="167"/>
    </location>
</feature>
<dbReference type="OMA" id="STHIADM"/>
<dbReference type="Proteomes" id="UP000000267">
    <property type="component" value="Unassembled WGS sequence"/>
</dbReference>
<keyword evidence="12" id="KW-1185">Reference proteome</keyword>
<feature type="transmembrane region" description="Helical" evidence="10">
    <location>
        <begin position="99"/>
        <end position="119"/>
    </location>
</feature>
<accession>A7TRD8</accession>
<dbReference type="Pfam" id="PF04479">
    <property type="entry name" value="RTA1"/>
    <property type="match status" value="1"/>
</dbReference>
<dbReference type="OrthoDB" id="3358017at2759"/>
<evidence type="ECO:0000313" key="11">
    <source>
        <dbReference type="EMBL" id="EDO15177.1"/>
    </source>
</evidence>
<evidence type="ECO:0000256" key="3">
    <source>
        <dbReference type="ARBA" id="ARBA00022475"/>
    </source>
</evidence>
<dbReference type="GO" id="GO:0005886">
    <property type="term" value="C:plasma membrane"/>
    <property type="evidence" value="ECO:0007669"/>
    <property type="project" value="UniProtKB-SubCell"/>
</dbReference>
<keyword evidence="4 10" id="KW-0812">Transmembrane</keyword>
<dbReference type="PANTHER" id="PTHR31465">
    <property type="entry name" value="PROTEIN RTA1-RELATED"/>
    <property type="match status" value="1"/>
</dbReference>
<evidence type="ECO:0000256" key="8">
    <source>
        <dbReference type="ARBA" id="ARBA00037472"/>
    </source>
</evidence>
<sequence>MSEFNNFLLNSTHIADMAISNVTDSSGRFSYYGTLVPSLGYNAAMIAIWGVLLIIHGFQLLAYRQYWFSYSFIAAIIIEIVGYGGRVGSHYDVYSLGPYIVQSIALVIAPVATMAGLYYQLAKLIEIYGLRFCRLPSPTYYSKIFITFDVASFFIQSAGGGLAGALASSGSDSDAGTTLFIIGLAIQIATMTAFALLWADFMYRIYVKSRKEYMNTENRNIGFWQISQTMIDYQFRPKYSKIRVSPERFSFKYFPLAFMLSVICVFVRCIYRLVEFSSGFLGNISVHEWYFIALDGIMMLIATVSLTIFHPGLAFQGKSYDIRITKGKVESESVNNEDEELMDHVTEEYDYEMTPGKAT</sequence>
<comment type="subcellular location">
    <subcellularLocation>
        <location evidence="1">Cell membrane</location>
        <topology evidence="1">Multi-pass membrane protein</topology>
    </subcellularLocation>
</comment>
<feature type="transmembrane region" description="Helical" evidence="10">
    <location>
        <begin position="67"/>
        <end position="87"/>
    </location>
</feature>
<name>A7TRD8_VANPO</name>
<dbReference type="HOGENOM" id="CLU_033465_6_3_1"/>
<keyword evidence="6" id="KW-0813">Transport</keyword>
<evidence type="ECO:0000256" key="1">
    <source>
        <dbReference type="ARBA" id="ARBA00004651"/>
    </source>
</evidence>
<keyword evidence="5 10" id="KW-1133">Transmembrane helix</keyword>
<dbReference type="EMBL" id="DS480476">
    <property type="protein sequence ID" value="EDO15177.1"/>
    <property type="molecule type" value="Genomic_DNA"/>
</dbReference>
<dbReference type="GO" id="GO:0000324">
    <property type="term" value="C:fungal-type vacuole"/>
    <property type="evidence" value="ECO:0007669"/>
    <property type="project" value="TreeGrafter"/>
</dbReference>
<keyword evidence="3" id="KW-1003">Cell membrane</keyword>
<dbReference type="InterPro" id="IPR007568">
    <property type="entry name" value="RTA1"/>
</dbReference>
<gene>
    <name evidence="11" type="ORF">Kpol_1017p11</name>
</gene>
<dbReference type="KEGG" id="vpo:Kpol_1017p11"/>
<feature type="transmembrane region" description="Helical" evidence="10">
    <location>
        <begin position="253"/>
        <end position="274"/>
    </location>
</feature>
<proteinExistence type="inferred from homology"/>
<dbReference type="STRING" id="436907.A7TRD8"/>